<proteinExistence type="inferred from homology"/>
<evidence type="ECO:0000256" key="3">
    <source>
        <dbReference type="ARBA" id="ARBA00022692"/>
    </source>
</evidence>
<dbReference type="PANTHER" id="PTHR32322:SF2">
    <property type="entry name" value="EAMA DOMAIN-CONTAINING PROTEIN"/>
    <property type="match status" value="1"/>
</dbReference>
<accession>A0A917EGZ2</accession>
<comment type="subcellular location">
    <subcellularLocation>
        <location evidence="1">Membrane</location>
        <topology evidence="1">Multi-pass membrane protein</topology>
    </subcellularLocation>
</comment>
<reference evidence="9" key="1">
    <citation type="journal article" date="2019" name="Int. J. Syst. Evol. Microbiol.">
        <title>The Global Catalogue of Microorganisms (GCM) 10K type strain sequencing project: providing services to taxonomists for standard genome sequencing and annotation.</title>
        <authorList>
            <consortium name="The Broad Institute Genomics Platform"/>
            <consortium name="The Broad Institute Genome Sequencing Center for Infectious Disease"/>
            <person name="Wu L."/>
            <person name="Ma J."/>
        </authorList>
    </citation>
    <scope>NUCLEOTIDE SEQUENCE [LARGE SCALE GENOMIC DNA]</scope>
    <source>
        <strain evidence="9">CGMCC 1.12664</strain>
    </source>
</reference>
<dbReference type="InterPro" id="IPR000620">
    <property type="entry name" value="EamA_dom"/>
</dbReference>
<organism evidence="8 9">
    <name type="scientific">Primorskyibacter flagellatus</name>
    <dbReference type="NCBI Taxonomy" id="1387277"/>
    <lineage>
        <taxon>Bacteria</taxon>
        <taxon>Pseudomonadati</taxon>
        <taxon>Pseudomonadota</taxon>
        <taxon>Alphaproteobacteria</taxon>
        <taxon>Rhodobacterales</taxon>
        <taxon>Roseobacteraceae</taxon>
        <taxon>Primorskyibacter</taxon>
    </lineage>
</organism>
<dbReference type="InterPro" id="IPR050638">
    <property type="entry name" value="AA-Vitamin_Transporters"/>
</dbReference>
<feature type="transmembrane region" description="Helical" evidence="6">
    <location>
        <begin position="97"/>
        <end position="118"/>
    </location>
</feature>
<evidence type="ECO:0000256" key="6">
    <source>
        <dbReference type="SAM" id="Phobius"/>
    </source>
</evidence>
<gene>
    <name evidence="8" type="ORF">GCM10011360_23520</name>
</gene>
<protein>
    <submittedName>
        <fullName evidence="8">Multidrug DMT transporter permease</fullName>
    </submittedName>
</protein>
<dbReference type="PANTHER" id="PTHR32322">
    <property type="entry name" value="INNER MEMBRANE TRANSPORTER"/>
    <property type="match status" value="1"/>
</dbReference>
<evidence type="ECO:0000256" key="5">
    <source>
        <dbReference type="ARBA" id="ARBA00023136"/>
    </source>
</evidence>
<evidence type="ECO:0000313" key="9">
    <source>
        <dbReference type="Proteomes" id="UP000612855"/>
    </source>
</evidence>
<feature type="transmembrane region" description="Helical" evidence="6">
    <location>
        <begin position="183"/>
        <end position="202"/>
    </location>
</feature>
<comment type="similarity">
    <text evidence="2">Belongs to the EamA transporter family.</text>
</comment>
<keyword evidence="5 6" id="KW-0472">Membrane</keyword>
<evidence type="ECO:0000256" key="2">
    <source>
        <dbReference type="ARBA" id="ARBA00007362"/>
    </source>
</evidence>
<feature type="transmembrane region" description="Helical" evidence="6">
    <location>
        <begin position="130"/>
        <end position="148"/>
    </location>
</feature>
<feature type="transmembrane region" description="Helical" evidence="6">
    <location>
        <begin position="72"/>
        <end position="91"/>
    </location>
</feature>
<feature type="domain" description="EamA" evidence="7">
    <location>
        <begin position="158"/>
        <end position="291"/>
    </location>
</feature>
<keyword evidence="4 6" id="KW-1133">Transmembrane helix</keyword>
<feature type="transmembrane region" description="Helical" evidence="6">
    <location>
        <begin position="273"/>
        <end position="291"/>
    </location>
</feature>
<feature type="transmembrane region" description="Helical" evidence="6">
    <location>
        <begin position="39"/>
        <end position="60"/>
    </location>
</feature>
<evidence type="ECO:0000259" key="7">
    <source>
        <dbReference type="Pfam" id="PF00892"/>
    </source>
</evidence>
<name>A0A917EGZ2_9RHOB</name>
<evidence type="ECO:0000256" key="1">
    <source>
        <dbReference type="ARBA" id="ARBA00004141"/>
    </source>
</evidence>
<dbReference type="Proteomes" id="UP000612855">
    <property type="component" value="Unassembled WGS sequence"/>
</dbReference>
<feature type="domain" description="EamA" evidence="7">
    <location>
        <begin position="18"/>
        <end position="144"/>
    </location>
</feature>
<feature type="transmembrane region" description="Helical" evidence="6">
    <location>
        <begin position="154"/>
        <end position="171"/>
    </location>
</feature>
<feature type="transmembrane region" description="Helical" evidence="6">
    <location>
        <begin position="222"/>
        <end position="241"/>
    </location>
</feature>
<dbReference type="GO" id="GO:0016020">
    <property type="term" value="C:membrane"/>
    <property type="evidence" value="ECO:0007669"/>
    <property type="project" value="UniProtKB-SubCell"/>
</dbReference>
<keyword evidence="3 6" id="KW-0812">Transmembrane</keyword>
<sequence length="310" mass="32445">MPSARRHALILTAALTVIGAGWAMTVPLSKIAVSTGHQAMGLIFWQTLIGAGFLGLILLATGTRFRPTRAQWAIALMIALTGTLVPNAFSYRAATHLPAGIISILLSLIPMISFPMALLMASDSFSLRRLAGLATGMIAVLLIVLPEASLPDPAMFAWIPIALVAPLLYALEGNLVARFGTAGMDAVQTLCLASLVGAAIALPLSLATGEFVVPAGIGRAEGALILSSAIHALVYSGYVWMVGRAGPLFAVQVSYLVTIFGVLWSMVLLGERYAPSIWASLLLMLIGMALVQPRPRETATPPLPDAAPDA</sequence>
<feature type="transmembrane region" description="Helical" evidence="6">
    <location>
        <begin position="248"/>
        <end position="267"/>
    </location>
</feature>
<dbReference type="AlphaFoldDB" id="A0A917EGZ2"/>
<dbReference type="RefSeq" id="WP_188477868.1">
    <property type="nucleotide sequence ID" value="NZ_BMFJ01000001.1"/>
</dbReference>
<dbReference type="SUPFAM" id="SSF103481">
    <property type="entry name" value="Multidrug resistance efflux transporter EmrE"/>
    <property type="match status" value="2"/>
</dbReference>
<dbReference type="Pfam" id="PF00892">
    <property type="entry name" value="EamA"/>
    <property type="match status" value="2"/>
</dbReference>
<keyword evidence="9" id="KW-1185">Reference proteome</keyword>
<comment type="caution">
    <text evidence="8">The sequence shown here is derived from an EMBL/GenBank/DDBJ whole genome shotgun (WGS) entry which is preliminary data.</text>
</comment>
<evidence type="ECO:0000256" key="4">
    <source>
        <dbReference type="ARBA" id="ARBA00022989"/>
    </source>
</evidence>
<dbReference type="EMBL" id="BMFJ01000001">
    <property type="protein sequence ID" value="GGE35013.1"/>
    <property type="molecule type" value="Genomic_DNA"/>
</dbReference>
<evidence type="ECO:0000313" key="8">
    <source>
        <dbReference type="EMBL" id="GGE35013.1"/>
    </source>
</evidence>
<dbReference type="InterPro" id="IPR037185">
    <property type="entry name" value="EmrE-like"/>
</dbReference>